<dbReference type="EMBL" id="GEDV01000488">
    <property type="protein sequence ID" value="JAP88069.1"/>
    <property type="molecule type" value="Transcribed_RNA"/>
</dbReference>
<protein>
    <submittedName>
        <fullName evidence="2">Uncharacterized protein</fullName>
    </submittedName>
</protein>
<feature type="compositionally biased region" description="Basic and acidic residues" evidence="1">
    <location>
        <begin position="117"/>
        <end position="133"/>
    </location>
</feature>
<feature type="region of interest" description="Disordered" evidence="1">
    <location>
        <begin position="66"/>
        <end position="89"/>
    </location>
</feature>
<feature type="region of interest" description="Disordered" evidence="1">
    <location>
        <begin position="320"/>
        <end position="352"/>
    </location>
</feature>
<feature type="compositionally biased region" description="Basic and acidic residues" evidence="1">
    <location>
        <begin position="29"/>
        <end position="42"/>
    </location>
</feature>
<proteinExistence type="predicted"/>
<sequence length="406" mass="43604">DSAKALTRPTACESAHEIQGAESANEPLVENRDDCAGGERPKSQMIVEESVRLPVTHVEGEGLFGPLTTEAAVSQNLPKRDPSSNDSDTLLGNKGLCFGDPAVEALTRLTVCESAPEIERAESDNDRQVENRDQCAGGETASSQETRVQNSVRLPVIRVESEGPFGLPVTEAAVSQNLPKHDPYLPSNDLDMLLRKKGLCFGDDSAKALTRPTACESAHEIQGAESANEPLVENRDDCAGGERPKSQMIVEESVRLPVTHVEGEGLFGPLTTEAAVSQNLPKRDPSSNDSDTLLGNKGLCFGDPAVEALTRLTVCESAPEIERAESDNDRQVENRDQCAGGETASSQETRVQNSVRLPVIRVESEGPFGLPVTEAAVSQNLPKHDPYLPSNDLDMLLRKKGLCFGD</sequence>
<feature type="non-terminal residue" evidence="2">
    <location>
        <position position="406"/>
    </location>
</feature>
<name>A0A131Z9N6_RHIAP</name>
<feature type="region of interest" description="Disordered" evidence="1">
    <location>
        <begin position="1"/>
        <end position="43"/>
    </location>
</feature>
<evidence type="ECO:0000313" key="2">
    <source>
        <dbReference type="EMBL" id="JAP88069.1"/>
    </source>
</evidence>
<accession>A0A131Z9N6</accession>
<feature type="compositionally biased region" description="Polar residues" evidence="1">
    <location>
        <begin position="343"/>
        <end position="352"/>
    </location>
</feature>
<feature type="compositionally biased region" description="Polar residues" evidence="1">
    <location>
        <begin position="140"/>
        <end position="149"/>
    </location>
</feature>
<evidence type="ECO:0000256" key="1">
    <source>
        <dbReference type="SAM" id="MobiDB-lite"/>
    </source>
</evidence>
<feature type="compositionally biased region" description="Basic and acidic residues" evidence="1">
    <location>
        <begin position="320"/>
        <end position="336"/>
    </location>
</feature>
<reference evidence="2" key="1">
    <citation type="journal article" date="2016" name="Ticks Tick Borne Dis.">
        <title>De novo assembly and annotation of the salivary gland transcriptome of Rhipicephalus appendiculatus male and female ticks during blood feeding.</title>
        <authorList>
            <person name="de Castro M.H."/>
            <person name="de Klerk D."/>
            <person name="Pienaar R."/>
            <person name="Latif A.A."/>
            <person name="Rees D.J."/>
            <person name="Mans B.J."/>
        </authorList>
    </citation>
    <scope>NUCLEOTIDE SEQUENCE</scope>
    <source>
        <tissue evidence="2">Salivary glands</tissue>
    </source>
</reference>
<dbReference type="AlphaFoldDB" id="A0A131Z9N6"/>
<organism evidence="2">
    <name type="scientific">Rhipicephalus appendiculatus</name>
    <name type="common">Brown ear tick</name>
    <dbReference type="NCBI Taxonomy" id="34631"/>
    <lineage>
        <taxon>Eukaryota</taxon>
        <taxon>Metazoa</taxon>
        <taxon>Ecdysozoa</taxon>
        <taxon>Arthropoda</taxon>
        <taxon>Chelicerata</taxon>
        <taxon>Arachnida</taxon>
        <taxon>Acari</taxon>
        <taxon>Parasitiformes</taxon>
        <taxon>Ixodida</taxon>
        <taxon>Ixodoidea</taxon>
        <taxon>Ixodidae</taxon>
        <taxon>Rhipicephalinae</taxon>
        <taxon>Rhipicephalus</taxon>
        <taxon>Rhipicephalus</taxon>
    </lineage>
</organism>
<feature type="non-terminal residue" evidence="2">
    <location>
        <position position="1"/>
    </location>
</feature>
<feature type="region of interest" description="Disordered" evidence="1">
    <location>
        <begin position="117"/>
        <end position="149"/>
    </location>
</feature>